<feature type="compositionally biased region" description="Basic and acidic residues" evidence="1">
    <location>
        <begin position="1"/>
        <end position="11"/>
    </location>
</feature>
<dbReference type="PANTHER" id="PTHR33164">
    <property type="entry name" value="TRANSCRIPTIONAL REGULATOR, MARR FAMILY"/>
    <property type="match status" value="1"/>
</dbReference>
<proteinExistence type="predicted"/>
<dbReference type="Pfam" id="PF12802">
    <property type="entry name" value="MarR_2"/>
    <property type="match status" value="1"/>
</dbReference>
<comment type="caution">
    <text evidence="3">The sequence shown here is derived from an EMBL/GenBank/DDBJ whole genome shotgun (WGS) entry which is preliminary data.</text>
</comment>
<organism evidence="3 4">
    <name type="scientific">Streptomyces luteogriseus</name>
    <dbReference type="NCBI Taxonomy" id="68233"/>
    <lineage>
        <taxon>Bacteria</taxon>
        <taxon>Bacillati</taxon>
        <taxon>Actinomycetota</taxon>
        <taxon>Actinomycetes</taxon>
        <taxon>Kitasatosporales</taxon>
        <taxon>Streptomycetaceae</taxon>
        <taxon>Streptomyces</taxon>
    </lineage>
</organism>
<dbReference type="InterPro" id="IPR036390">
    <property type="entry name" value="WH_DNA-bd_sf"/>
</dbReference>
<dbReference type="GO" id="GO:0003700">
    <property type="term" value="F:DNA-binding transcription factor activity"/>
    <property type="evidence" value="ECO:0007669"/>
    <property type="project" value="InterPro"/>
</dbReference>
<dbReference type="Gene3D" id="1.10.10.10">
    <property type="entry name" value="Winged helix-like DNA-binding domain superfamily/Winged helix DNA-binding domain"/>
    <property type="match status" value="1"/>
</dbReference>
<dbReference type="SUPFAM" id="SSF46785">
    <property type="entry name" value="Winged helix' DNA-binding domain"/>
    <property type="match status" value="1"/>
</dbReference>
<name>A0A7W7DTY6_9ACTN</name>
<dbReference type="EMBL" id="JACHMS010000001">
    <property type="protein sequence ID" value="MBB4716692.1"/>
    <property type="molecule type" value="Genomic_DNA"/>
</dbReference>
<keyword evidence="4" id="KW-1185">Reference proteome</keyword>
<dbReference type="GO" id="GO:0003677">
    <property type="term" value="F:DNA binding"/>
    <property type="evidence" value="ECO:0007669"/>
    <property type="project" value="UniProtKB-KW"/>
</dbReference>
<feature type="region of interest" description="Disordered" evidence="1">
    <location>
        <begin position="1"/>
        <end position="22"/>
    </location>
</feature>
<feature type="compositionally biased region" description="Low complexity" evidence="1">
    <location>
        <begin position="12"/>
        <end position="22"/>
    </location>
</feature>
<dbReference type="GO" id="GO:0006950">
    <property type="term" value="P:response to stress"/>
    <property type="evidence" value="ECO:0007669"/>
    <property type="project" value="TreeGrafter"/>
</dbReference>
<dbReference type="PROSITE" id="PS50995">
    <property type="entry name" value="HTH_MARR_2"/>
    <property type="match status" value="1"/>
</dbReference>
<sequence length="200" mass="21808">MRTPERSDRRPAAAGPTGDDPADAIAAAWSRERPQTPVDSIGVVTRIWQLAKHFGDDRRRVLAEAGVDPATLDLLSVLRRSGPPYTMSTRDLAVHSLVTAGAVSQRVARAEREHLVTRRPAPGRSRAVLVELTTAGHELVERTVDRVLAREAELLEGLGAERQEALAELLRELLGDVQEQLNVRGVSHVGHEGLDHPEQG</sequence>
<dbReference type="PANTHER" id="PTHR33164:SF104">
    <property type="entry name" value="TRANSCRIPTIONAL REGULATORY PROTEIN"/>
    <property type="match status" value="1"/>
</dbReference>
<gene>
    <name evidence="3" type="ORF">BJ965_006574</name>
</gene>
<feature type="domain" description="HTH marR-type" evidence="2">
    <location>
        <begin position="40"/>
        <end position="175"/>
    </location>
</feature>
<reference evidence="3 4" key="1">
    <citation type="submission" date="2020-08" db="EMBL/GenBank/DDBJ databases">
        <title>Sequencing the genomes of 1000 actinobacteria strains.</title>
        <authorList>
            <person name="Klenk H.-P."/>
        </authorList>
    </citation>
    <scope>NUCLEOTIDE SEQUENCE [LARGE SCALE GENOMIC DNA]</scope>
    <source>
        <strain evidence="3 4">DSM 40483</strain>
    </source>
</reference>
<evidence type="ECO:0000259" key="2">
    <source>
        <dbReference type="PROSITE" id="PS50995"/>
    </source>
</evidence>
<accession>A0A7W7DTY6</accession>
<dbReference type="InterPro" id="IPR036388">
    <property type="entry name" value="WH-like_DNA-bd_sf"/>
</dbReference>
<dbReference type="SMART" id="SM00347">
    <property type="entry name" value="HTH_MARR"/>
    <property type="match status" value="1"/>
</dbReference>
<evidence type="ECO:0000313" key="4">
    <source>
        <dbReference type="Proteomes" id="UP000565089"/>
    </source>
</evidence>
<dbReference type="InterPro" id="IPR039422">
    <property type="entry name" value="MarR/SlyA-like"/>
</dbReference>
<dbReference type="AlphaFoldDB" id="A0A7W7DTY6"/>
<dbReference type="Proteomes" id="UP000565089">
    <property type="component" value="Unassembled WGS sequence"/>
</dbReference>
<dbReference type="InterPro" id="IPR000835">
    <property type="entry name" value="HTH_MarR-typ"/>
</dbReference>
<dbReference type="GeneID" id="95798539"/>
<keyword evidence="3" id="KW-0238">DNA-binding</keyword>
<evidence type="ECO:0000256" key="1">
    <source>
        <dbReference type="SAM" id="MobiDB-lite"/>
    </source>
</evidence>
<protein>
    <submittedName>
        <fullName evidence="3">DNA-binding MarR family transcriptional regulator</fullName>
    </submittedName>
</protein>
<evidence type="ECO:0000313" key="3">
    <source>
        <dbReference type="EMBL" id="MBB4716692.1"/>
    </source>
</evidence>
<dbReference type="RefSeq" id="WP_184913859.1">
    <property type="nucleotide sequence ID" value="NZ_JACHMS010000001.1"/>
</dbReference>